<sequence>MLLGLFLLAILSHPTLASLCVVSKWRPWSSCFGDCKLALRVRNRDVLQPPLPEKDPKTEELIERTCPSLYETQRCVLPECQEESPFTRKEDQFVSGFERKSTNIQTQRSQCDDTEKEECCRVIRHLCPDGTKPKKVIRWYKQPTESLCRPYRYPYCGVATENRENPLISESRCIQTCAPPRDQVVLPEFRPL</sequence>
<accession>A0A1I7SDE4</accession>
<dbReference type="eggNOG" id="ENOG502SZMH">
    <property type="taxonomic scope" value="Eukaryota"/>
</dbReference>
<feature type="signal peptide" evidence="1">
    <location>
        <begin position="1"/>
        <end position="17"/>
    </location>
</feature>
<dbReference type="Gene3D" id="2.20.100.10">
    <property type="entry name" value="Thrombospondin type-1 (TSP1) repeat"/>
    <property type="match status" value="1"/>
</dbReference>
<evidence type="ECO:0000313" key="4">
    <source>
        <dbReference type="Proteomes" id="UP000659654"/>
    </source>
</evidence>
<dbReference type="AlphaFoldDB" id="A0A1I7SDE4"/>
<dbReference type="InterPro" id="IPR036383">
    <property type="entry name" value="TSP1_rpt_sf"/>
</dbReference>
<reference evidence="5" key="1">
    <citation type="submission" date="2016-11" db="UniProtKB">
        <authorList>
            <consortium name="WormBaseParasite"/>
        </authorList>
    </citation>
    <scope>IDENTIFICATION</scope>
</reference>
<evidence type="ECO:0000313" key="5">
    <source>
        <dbReference type="WBParaSite" id="BXY_1104900.1"/>
    </source>
</evidence>
<dbReference type="PROSITE" id="PS50092">
    <property type="entry name" value="TSP1"/>
    <property type="match status" value="1"/>
</dbReference>
<reference evidence="2" key="2">
    <citation type="submission" date="2020-09" db="EMBL/GenBank/DDBJ databases">
        <authorList>
            <person name="Kikuchi T."/>
        </authorList>
    </citation>
    <scope>NUCLEOTIDE SEQUENCE</scope>
    <source>
        <strain evidence="2">Ka4C1</strain>
    </source>
</reference>
<keyword evidence="1" id="KW-0732">Signal</keyword>
<dbReference type="SUPFAM" id="SSF82895">
    <property type="entry name" value="TSP-1 type 1 repeat"/>
    <property type="match status" value="1"/>
</dbReference>
<evidence type="ECO:0000256" key="1">
    <source>
        <dbReference type="SAM" id="SignalP"/>
    </source>
</evidence>
<proteinExistence type="predicted"/>
<keyword evidence="4" id="KW-1185">Reference proteome</keyword>
<dbReference type="WBParaSite" id="BXY_1104900.1">
    <property type="protein sequence ID" value="BXY_1104900.1"/>
    <property type="gene ID" value="BXY_1104900"/>
</dbReference>
<evidence type="ECO:0000313" key="3">
    <source>
        <dbReference type="Proteomes" id="UP000095284"/>
    </source>
</evidence>
<dbReference type="Proteomes" id="UP000659654">
    <property type="component" value="Unassembled WGS sequence"/>
</dbReference>
<feature type="chain" id="PRO_5035359991" evidence="1">
    <location>
        <begin position="18"/>
        <end position="192"/>
    </location>
</feature>
<dbReference type="OrthoDB" id="6090599at2759"/>
<dbReference type="EMBL" id="CAJFDI010000006">
    <property type="protein sequence ID" value="CAD5234704.1"/>
    <property type="molecule type" value="Genomic_DNA"/>
</dbReference>
<dbReference type="Proteomes" id="UP000095284">
    <property type="component" value="Unplaced"/>
</dbReference>
<name>A0A1I7SDE4_BURXY</name>
<dbReference type="InterPro" id="IPR000884">
    <property type="entry name" value="TSP1_rpt"/>
</dbReference>
<dbReference type="EMBL" id="CAJFCV020000006">
    <property type="protein sequence ID" value="CAG9130635.1"/>
    <property type="molecule type" value="Genomic_DNA"/>
</dbReference>
<dbReference type="Proteomes" id="UP000582659">
    <property type="component" value="Unassembled WGS sequence"/>
</dbReference>
<evidence type="ECO:0000313" key="2">
    <source>
        <dbReference type="EMBL" id="CAD5234704.1"/>
    </source>
</evidence>
<gene>
    <name evidence="2" type="ORF">BXYJ_LOCUS14795</name>
</gene>
<protein>
    <submittedName>
        <fullName evidence="2">(pine wood nematode) hypothetical protein</fullName>
    </submittedName>
</protein>
<organism evidence="3 5">
    <name type="scientific">Bursaphelenchus xylophilus</name>
    <name type="common">Pinewood nematode worm</name>
    <name type="synonym">Aphelenchoides xylophilus</name>
    <dbReference type="NCBI Taxonomy" id="6326"/>
    <lineage>
        <taxon>Eukaryota</taxon>
        <taxon>Metazoa</taxon>
        <taxon>Ecdysozoa</taxon>
        <taxon>Nematoda</taxon>
        <taxon>Chromadorea</taxon>
        <taxon>Rhabditida</taxon>
        <taxon>Tylenchina</taxon>
        <taxon>Tylenchomorpha</taxon>
        <taxon>Aphelenchoidea</taxon>
        <taxon>Aphelenchoididae</taxon>
        <taxon>Bursaphelenchus</taxon>
    </lineage>
</organism>